<keyword evidence="1" id="KW-0472">Membrane</keyword>
<evidence type="ECO:0000256" key="1">
    <source>
        <dbReference type="SAM" id="Phobius"/>
    </source>
</evidence>
<dbReference type="RefSeq" id="WP_344443679.1">
    <property type="nucleotide sequence ID" value="NZ_BAAALF010000084.1"/>
</dbReference>
<dbReference type="InterPro" id="IPR021214">
    <property type="entry name" value="DUF2568"/>
</dbReference>
<dbReference type="Proteomes" id="UP001500037">
    <property type="component" value="Unassembled WGS sequence"/>
</dbReference>
<sequence>MLPKAVHYVNEGVAFLVELAALGFLAWWGFTVGDQLIWHLLLGLGAPLAAAVLWGRYAAPRATVKLPLAGVLVVKAVVFAAGAAALAVVAGPLWGAGFAVFVLVNTVLATLDREALMNQVRER</sequence>
<reference evidence="2 3" key="1">
    <citation type="journal article" date="2019" name="Int. J. Syst. Evol. Microbiol.">
        <title>The Global Catalogue of Microorganisms (GCM) 10K type strain sequencing project: providing services to taxonomists for standard genome sequencing and annotation.</title>
        <authorList>
            <consortium name="The Broad Institute Genomics Platform"/>
            <consortium name="The Broad Institute Genome Sequencing Center for Infectious Disease"/>
            <person name="Wu L."/>
            <person name="Ma J."/>
        </authorList>
    </citation>
    <scope>NUCLEOTIDE SEQUENCE [LARGE SCALE GENOMIC DNA]</scope>
    <source>
        <strain evidence="2 3">JCM 13004</strain>
    </source>
</reference>
<organism evidence="2 3">
    <name type="scientific">Kitasatospora nipponensis</name>
    <dbReference type="NCBI Taxonomy" id="258049"/>
    <lineage>
        <taxon>Bacteria</taxon>
        <taxon>Bacillati</taxon>
        <taxon>Actinomycetota</taxon>
        <taxon>Actinomycetes</taxon>
        <taxon>Kitasatosporales</taxon>
        <taxon>Streptomycetaceae</taxon>
        <taxon>Kitasatospora</taxon>
    </lineage>
</organism>
<gene>
    <name evidence="2" type="ORF">GCM10009665_44630</name>
</gene>
<feature type="transmembrane region" description="Helical" evidence="1">
    <location>
        <begin position="93"/>
        <end position="111"/>
    </location>
</feature>
<evidence type="ECO:0000313" key="2">
    <source>
        <dbReference type="EMBL" id="GAA1248808.1"/>
    </source>
</evidence>
<keyword evidence="1" id="KW-1133">Transmembrane helix</keyword>
<protein>
    <recommendedName>
        <fullName evidence="4">DUF2568 domain-containing protein</fullName>
    </recommendedName>
</protein>
<feature type="transmembrane region" description="Helical" evidence="1">
    <location>
        <begin position="36"/>
        <end position="54"/>
    </location>
</feature>
<feature type="transmembrane region" description="Helical" evidence="1">
    <location>
        <begin position="66"/>
        <end position="87"/>
    </location>
</feature>
<dbReference type="EMBL" id="BAAALF010000084">
    <property type="protein sequence ID" value="GAA1248808.1"/>
    <property type="molecule type" value="Genomic_DNA"/>
</dbReference>
<name>A0ABN1WG58_9ACTN</name>
<evidence type="ECO:0008006" key="4">
    <source>
        <dbReference type="Google" id="ProtNLM"/>
    </source>
</evidence>
<evidence type="ECO:0000313" key="3">
    <source>
        <dbReference type="Proteomes" id="UP001500037"/>
    </source>
</evidence>
<keyword evidence="3" id="KW-1185">Reference proteome</keyword>
<dbReference type="Pfam" id="PF10823">
    <property type="entry name" value="DUF2568"/>
    <property type="match status" value="1"/>
</dbReference>
<feature type="transmembrane region" description="Helical" evidence="1">
    <location>
        <begin position="12"/>
        <end position="30"/>
    </location>
</feature>
<comment type="caution">
    <text evidence="2">The sequence shown here is derived from an EMBL/GenBank/DDBJ whole genome shotgun (WGS) entry which is preliminary data.</text>
</comment>
<proteinExistence type="predicted"/>
<accession>A0ABN1WG58</accession>
<keyword evidence="1" id="KW-0812">Transmembrane</keyword>